<evidence type="ECO:0000313" key="2">
    <source>
        <dbReference type="EMBL" id="GAP33923.1"/>
    </source>
</evidence>
<evidence type="ECO:0000259" key="1">
    <source>
        <dbReference type="PROSITE" id="PS50234"/>
    </source>
</evidence>
<dbReference type="SMART" id="SM00327">
    <property type="entry name" value="VWA"/>
    <property type="match status" value="1"/>
</dbReference>
<dbReference type="OrthoDB" id="6206554at2"/>
<proteinExistence type="predicted"/>
<keyword evidence="3" id="KW-1185">Reference proteome</keyword>
<reference evidence="3" key="1">
    <citation type="submission" date="2015-07" db="EMBL/GenBank/DDBJ databases">
        <title>Discovery of a poly(ethylene terephthalate assimilation.</title>
        <authorList>
            <person name="Yoshida S."/>
            <person name="Hiraga K."/>
            <person name="Takehana T."/>
            <person name="Taniguchi I."/>
            <person name="Yamaji H."/>
            <person name="Maeda Y."/>
            <person name="Toyohara K."/>
            <person name="Miyamoto K."/>
            <person name="Kimura Y."/>
            <person name="Oda K."/>
        </authorList>
    </citation>
    <scope>NUCLEOTIDE SEQUENCE [LARGE SCALE GENOMIC DNA]</scope>
    <source>
        <strain evidence="3">NBRC 110686 / TISTR 2288 / 201-F6</strain>
    </source>
</reference>
<feature type="domain" description="VWFA" evidence="1">
    <location>
        <begin position="85"/>
        <end position="303"/>
    </location>
</feature>
<dbReference type="Gene3D" id="3.40.50.410">
    <property type="entry name" value="von Willebrand factor, type A domain"/>
    <property type="match status" value="1"/>
</dbReference>
<dbReference type="PROSITE" id="PS50234">
    <property type="entry name" value="VWFA"/>
    <property type="match status" value="1"/>
</dbReference>
<reference evidence="2 3" key="2">
    <citation type="journal article" date="2016" name="Science">
        <title>A bacterium that degrades and assimilates poly(ethylene terephthalate).</title>
        <authorList>
            <person name="Yoshida S."/>
            <person name="Hiraga K."/>
            <person name="Takehana T."/>
            <person name="Taniguchi I."/>
            <person name="Yamaji H."/>
            <person name="Maeda Y."/>
            <person name="Toyohara K."/>
            <person name="Miyamoto K."/>
            <person name="Kimura Y."/>
            <person name="Oda K."/>
        </authorList>
    </citation>
    <scope>NUCLEOTIDE SEQUENCE [LARGE SCALE GENOMIC DNA]</scope>
    <source>
        <strain evidence="3">NBRC 110686 / TISTR 2288 / 201-F6</strain>
    </source>
</reference>
<dbReference type="CDD" id="cd00198">
    <property type="entry name" value="vWFA"/>
    <property type="match status" value="1"/>
</dbReference>
<dbReference type="STRING" id="1547922.ISF6_1701"/>
<sequence length="359" mass="38879">MPQGLAFEHPAWLLLLPLALLPWWQQAAADRTTAWLAGLPPDAASRRIDRTLRGARVLALAALVLALAGPHRPEVPVERTGTGAEIMLVLDRSRSMDQGFAGAGQAPPPKGTGPEALSYYVQLQQRRNQSSKGQVARTLLGEFAARRPDDRFAMVVFSTRAMPVLDFTQKRDAVQAAIAAGNIGRGLSETDIGQALQSALAAFEDRPYTGSRIVLLVSDGGDHLDPDVRRLLGEQMRRLRVSLYWIYIRSAASPGLMRDGIEAAHADTVPEHFLDRWFASIGVPYRAYEAEDGAALQRAIDDVDRLENLPIVYTDMLPRREFTPWALGVALAAVLLLLAAQALRLPAALPGAAPPGPAG</sequence>
<dbReference type="Proteomes" id="UP000037660">
    <property type="component" value="Unassembled WGS sequence"/>
</dbReference>
<evidence type="ECO:0000313" key="3">
    <source>
        <dbReference type="Proteomes" id="UP000037660"/>
    </source>
</evidence>
<dbReference type="SUPFAM" id="SSF53300">
    <property type="entry name" value="vWA-like"/>
    <property type="match status" value="1"/>
</dbReference>
<dbReference type="PANTHER" id="PTHR37947:SF1">
    <property type="entry name" value="BLL2462 PROTEIN"/>
    <property type="match status" value="1"/>
</dbReference>
<dbReference type="InterPro" id="IPR036465">
    <property type="entry name" value="vWFA_dom_sf"/>
</dbReference>
<name>A0A0K8NU78_PISS1</name>
<dbReference type="AlphaFoldDB" id="A0A0K8NU78"/>
<gene>
    <name evidence="2" type="ORF">ISF6_1701</name>
</gene>
<dbReference type="RefSeq" id="WP_054018077.1">
    <property type="nucleotide sequence ID" value="NZ_BBYR01000003.1"/>
</dbReference>
<dbReference type="EMBL" id="BBYR01000003">
    <property type="protein sequence ID" value="GAP33923.1"/>
    <property type="molecule type" value="Genomic_DNA"/>
</dbReference>
<comment type="caution">
    <text evidence="2">The sequence shown here is derived from an EMBL/GenBank/DDBJ whole genome shotgun (WGS) entry which is preliminary data.</text>
</comment>
<accession>A0A0K8NU78</accession>
<protein>
    <submittedName>
        <fullName evidence="2">MoxR-like ATPases</fullName>
    </submittedName>
</protein>
<organism evidence="2 3">
    <name type="scientific">Piscinibacter sakaiensis</name>
    <name type="common">Ideonella sakaiensis</name>
    <dbReference type="NCBI Taxonomy" id="1547922"/>
    <lineage>
        <taxon>Bacteria</taxon>
        <taxon>Pseudomonadati</taxon>
        <taxon>Pseudomonadota</taxon>
        <taxon>Betaproteobacteria</taxon>
        <taxon>Burkholderiales</taxon>
        <taxon>Sphaerotilaceae</taxon>
        <taxon>Piscinibacter</taxon>
    </lineage>
</organism>
<dbReference type="Pfam" id="PF13519">
    <property type="entry name" value="VWA_2"/>
    <property type="match status" value="1"/>
</dbReference>
<dbReference type="PANTHER" id="PTHR37947">
    <property type="entry name" value="BLL2462 PROTEIN"/>
    <property type="match status" value="1"/>
</dbReference>
<dbReference type="InterPro" id="IPR002035">
    <property type="entry name" value="VWF_A"/>
</dbReference>